<comment type="caution">
    <text evidence="1">The sequence shown here is derived from an EMBL/GenBank/DDBJ whole genome shotgun (WGS) entry which is preliminary data.</text>
</comment>
<reference evidence="1" key="1">
    <citation type="journal article" date="2019" name="bioRxiv">
        <title>The Genome of the Zebra Mussel, Dreissena polymorpha: A Resource for Invasive Species Research.</title>
        <authorList>
            <person name="McCartney M.A."/>
            <person name="Auch B."/>
            <person name="Kono T."/>
            <person name="Mallez S."/>
            <person name="Zhang Y."/>
            <person name="Obille A."/>
            <person name="Becker A."/>
            <person name="Abrahante J.E."/>
            <person name="Garbe J."/>
            <person name="Badalamenti J.P."/>
            <person name="Herman A."/>
            <person name="Mangelson H."/>
            <person name="Liachko I."/>
            <person name="Sullivan S."/>
            <person name="Sone E.D."/>
            <person name="Koren S."/>
            <person name="Silverstein K.A.T."/>
            <person name="Beckman K.B."/>
            <person name="Gohl D.M."/>
        </authorList>
    </citation>
    <scope>NUCLEOTIDE SEQUENCE</scope>
    <source>
        <strain evidence="1">Duluth1</strain>
        <tissue evidence="1">Whole animal</tissue>
    </source>
</reference>
<dbReference type="SUPFAM" id="SSF63829">
    <property type="entry name" value="Calcium-dependent phosphotriesterase"/>
    <property type="match status" value="1"/>
</dbReference>
<dbReference type="InterPro" id="IPR011042">
    <property type="entry name" value="6-blade_b-propeller_TolB-like"/>
</dbReference>
<dbReference type="Proteomes" id="UP000828390">
    <property type="component" value="Unassembled WGS sequence"/>
</dbReference>
<dbReference type="Gene3D" id="2.120.10.30">
    <property type="entry name" value="TolB, C-terminal domain"/>
    <property type="match status" value="1"/>
</dbReference>
<sequence length="767" mass="87826">MAHGADAVFILVDLHLRISKQVLLSLLEYAVAESKPRDTPAENWTIDHYVITYLTKIASTITGQKNMKQFVPGFGVKTDPSIWPLYLMTFVIVDIADERVVSTDIKDKVRQMTRHRTELYNSMWDISNIFFDNHVRELRIIMEDICQYIQRANMNSEIEREIEDIIRGNYRHDPHMINIFHEHQEMEKSYRENINHFTADEINFHNRMEQIISILEQHHLDDLSRAEQSGHDLTERHLPPRERQYPERLINAMPIAIEIAVTGCGDWRKHSRLIRELTNIINNTDEPEGYEPLFRDRNAVRNAFDQVFSDYGEFLAQSGCIRIVVRPREISKFFCLLNACVEGDLTPKLKPVQDIVRGIPGFEQFEYEVVLYRDHYTCVMDNLAGKVIKELKAKGFTSKPTRSDKVDTSDQETVLLTVACHSSSDSRACRNAVLDDCLQPTFDVLQQQLKHVYPDVTWSSRLISTEENICAYPKKTVVRLKPKGTSNKTNFTFSGEIDLRLPSDRKTPSVTAISVNGSGRMVAADLGNTCIKLINTQSGECMGSSVSTCCIPLCNTECVKKYRPWGVSFIDEDRAVVSVPSAGKLIFVDTRNDQLNVVKELINHMQCRGLAFCRGRLYVTYGSPEKKVRILNTDDTILKTFSNEYFSEPWYVTVNENDMSIFVSESLNKRIIHLNDNGIPVHIMDLKQVIDEPRGLLFKDASRLWVCAYRFNGKDSMAEIDLDNVECSDVVGEGIEFPIGIQIDSKSSLVFVSMCKTPILRVLKYET</sequence>
<name>A0A9D4GM71_DREPO</name>
<dbReference type="AlphaFoldDB" id="A0A9D4GM71"/>
<keyword evidence="2" id="KW-1185">Reference proteome</keyword>
<evidence type="ECO:0000313" key="2">
    <source>
        <dbReference type="Proteomes" id="UP000828390"/>
    </source>
</evidence>
<organism evidence="1 2">
    <name type="scientific">Dreissena polymorpha</name>
    <name type="common">Zebra mussel</name>
    <name type="synonym">Mytilus polymorpha</name>
    <dbReference type="NCBI Taxonomy" id="45954"/>
    <lineage>
        <taxon>Eukaryota</taxon>
        <taxon>Metazoa</taxon>
        <taxon>Spiralia</taxon>
        <taxon>Lophotrochozoa</taxon>
        <taxon>Mollusca</taxon>
        <taxon>Bivalvia</taxon>
        <taxon>Autobranchia</taxon>
        <taxon>Heteroconchia</taxon>
        <taxon>Euheterodonta</taxon>
        <taxon>Imparidentia</taxon>
        <taxon>Neoheterodontei</taxon>
        <taxon>Myida</taxon>
        <taxon>Dreissenoidea</taxon>
        <taxon>Dreissenidae</taxon>
        <taxon>Dreissena</taxon>
    </lineage>
</organism>
<evidence type="ECO:0000313" key="1">
    <source>
        <dbReference type="EMBL" id="KAH3817710.1"/>
    </source>
</evidence>
<dbReference type="EMBL" id="JAIWYP010000005">
    <property type="protein sequence ID" value="KAH3817710.1"/>
    <property type="molecule type" value="Genomic_DNA"/>
</dbReference>
<gene>
    <name evidence="1" type="ORF">DPMN_119265</name>
</gene>
<proteinExistence type="predicted"/>
<accession>A0A9D4GM71</accession>
<protein>
    <submittedName>
        <fullName evidence="1">Uncharacterized protein</fullName>
    </submittedName>
</protein>
<reference evidence="1" key="2">
    <citation type="submission" date="2020-11" db="EMBL/GenBank/DDBJ databases">
        <authorList>
            <person name="McCartney M.A."/>
            <person name="Auch B."/>
            <person name="Kono T."/>
            <person name="Mallez S."/>
            <person name="Becker A."/>
            <person name="Gohl D.M."/>
            <person name="Silverstein K.A.T."/>
            <person name="Koren S."/>
            <person name="Bechman K.B."/>
            <person name="Herman A."/>
            <person name="Abrahante J.E."/>
            <person name="Garbe J."/>
        </authorList>
    </citation>
    <scope>NUCLEOTIDE SEQUENCE</scope>
    <source>
        <strain evidence="1">Duluth1</strain>
        <tissue evidence="1">Whole animal</tissue>
    </source>
</reference>